<dbReference type="GeneID" id="121201853"/>
<reference evidence="4" key="1">
    <citation type="submission" date="2025-08" db="UniProtKB">
        <authorList>
            <consortium name="RefSeq"/>
        </authorList>
    </citation>
    <scope>IDENTIFICATION</scope>
</reference>
<evidence type="ECO:0000313" key="4">
    <source>
        <dbReference type="RefSeq" id="XP_040924536.1"/>
    </source>
</evidence>
<evidence type="ECO:0000313" key="3">
    <source>
        <dbReference type="Proteomes" id="UP000515150"/>
    </source>
</evidence>
<accession>A0A8M1H7X7</accession>
<dbReference type="KEGG" id="bspl:121201853"/>
<keyword evidence="3" id="KW-1185">Reference proteome</keyword>
<organism evidence="3 4">
    <name type="scientific">Betta splendens</name>
    <name type="common">Siamese fighting fish</name>
    <dbReference type="NCBI Taxonomy" id="158456"/>
    <lineage>
        <taxon>Eukaryota</taxon>
        <taxon>Metazoa</taxon>
        <taxon>Chordata</taxon>
        <taxon>Craniata</taxon>
        <taxon>Vertebrata</taxon>
        <taxon>Euteleostomi</taxon>
        <taxon>Actinopterygii</taxon>
        <taxon>Neopterygii</taxon>
        <taxon>Teleostei</taxon>
        <taxon>Neoteleostei</taxon>
        <taxon>Acanthomorphata</taxon>
        <taxon>Anabantaria</taxon>
        <taxon>Anabantiformes</taxon>
        <taxon>Anabantoidei</taxon>
        <taxon>Osphronemidae</taxon>
        <taxon>Betta</taxon>
    </lineage>
</organism>
<feature type="domain" description="Voltage-dependent calcium channel alpha-1 subunit IQ" evidence="2">
    <location>
        <begin position="10"/>
        <end position="44"/>
    </location>
</feature>
<gene>
    <name evidence="4" type="primary">LOC121201853</name>
</gene>
<dbReference type="Gene3D" id="6.10.250.2180">
    <property type="match status" value="1"/>
</dbReference>
<feature type="region of interest" description="Disordered" evidence="1">
    <location>
        <begin position="50"/>
        <end position="75"/>
    </location>
</feature>
<evidence type="ECO:0000259" key="2">
    <source>
        <dbReference type="SMART" id="SM01062"/>
    </source>
</evidence>
<name>A0A8M1H7X7_BETSP</name>
<dbReference type="Proteomes" id="UP000515150">
    <property type="component" value="Chromosome 19"/>
</dbReference>
<dbReference type="SMART" id="SM01062">
    <property type="entry name" value="Ca_chan_IQ"/>
    <property type="match status" value="1"/>
</dbReference>
<dbReference type="Pfam" id="PF08763">
    <property type="entry name" value="Ca_chan_IQ"/>
    <property type="match status" value="1"/>
</dbReference>
<dbReference type="RefSeq" id="XP_040924536.1">
    <property type="nucleotide sequence ID" value="XM_041068602.2"/>
</dbReference>
<evidence type="ECO:0000256" key="1">
    <source>
        <dbReference type="SAM" id="MobiDB-lite"/>
    </source>
</evidence>
<feature type="compositionally biased region" description="Polar residues" evidence="1">
    <location>
        <begin position="66"/>
        <end position="75"/>
    </location>
</feature>
<sequence>MDLLVTPHKPNELTVGKVYAALMIFDNYKQNRARRLQLQCVLGSQEKDLPPMISNSVKPPRMLQHQPASNARSQPQIRLSASSLDNRSTMQDHDCSIRVLSSWMTEKQSNAPATDTGSRGPSEHFMDNAVNQIQEQMKTKEPGGNSTAVTAFCLDQARAISMPRLSAELQF</sequence>
<protein>
    <submittedName>
        <fullName evidence="4">Voltage-dependent N-type calcium channel subunit alpha-1B-like</fullName>
    </submittedName>
</protein>
<proteinExistence type="predicted"/>
<dbReference type="AlphaFoldDB" id="A0A8M1H7X7"/>
<dbReference type="InterPro" id="IPR014873">
    <property type="entry name" value="VDCC_a1su_IQ"/>
</dbReference>
<dbReference type="OrthoDB" id="431720at2759"/>